<name>X0U4V0_9ZZZZ</name>
<dbReference type="EMBL" id="BARS01011846">
    <property type="protein sequence ID" value="GAF94391.1"/>
    <property type="molecule type" value="Genomic_DNA"/>
</dbReference>
<organism evidence="2">
    <name type="scientific">marine sediment metagenome</name>
    <dbReference type="NCBI Taxonomy" id="412755"/>
    <lineage>
        <taxon>unclassified sequences</taxon>
        <taxon>metagenomes</taxon>
        <taxon>ecological metagenomes</taxon>
    </lineage>
</organism>
<proteinExistence type="predicted"/>
<gene>
    <name evidence="2" type="ORF">S01H1_21382</name>
</gene>
<feature type="coiled-coil region" evidence="1">
    <location>
        <begin position="1"/>
        <end position="42"/>
    </location>
</feature>
<keyword evidence="1" id="KW-0175">Coiled coil</keyword>
<comment type="caution">
    <text evidence="2">The sequence shown here is derived from an EMBL/GenBank/DDBJ whole genome shotgun (WGS) entry which is preliminary data.</text>
</comment>
<feature type="non-terminal residue" evidence="2">
    <location>
        <position position="59"/>
    </location>
</feature>
<evidence type="ECO:0000313" key="2">
    <source>
        <dbReference type="EMBL" id="GAF94391.1"/>
    </source>
</evidence>
<evidence type="ECO:0000256" key="1">
    <source>
        <dbReference type="SAM" id="Coils"/>
    </source>
</evidence>
<dbReference type="AlphaFoldDB" id="X0U4V0"/>
<reference evidence="2" key="1">
    <citation type="journal article" date="2014" name="Front. Microbiol.">
        <title>High frequency of phylogenetically diverse reductive dehalogenase-homologous genes in deep subseafloor sedimentary metagenomes.</title>
        <authorList>
            <person name="Kawai M."/>
            <person name="Futagami T."/>
            <person name="Toyoda A."/>
            <person name="Takaki Y."/>
            <person name="Nishi S."/>
            <person name="Hori S."/>
            <person name="Arai W."/>
            <person name="Tsubouchi T."/>
            <person name="Morono Y."/>
            <person name="Uchiyama I."/>
            <person name="Ito T."/>
            <person name="Fujiyama A."/>
            <person name="Inagaki F."/>
            <person name="Takami H."/>
        </authorList>
    </citation>
    <scope>NUCLEOTIDE SEQUENCE</scope>
    <source>
        <strain evidence="2">Expedition CK06-06</strain>
    </source>
</reference>
<sequence length="59" mass="7123">MNEHSNLLKEKLEKKKEIRNQIERLIYTKKKLERNLDTISKEILNICPHKWVIDESSFG</sequence>
<accession>X0U4V0</accession>
<protein>
    <submittedName>
        <fullName evidence="2">Uncharacterized protein</fullName>
    </submittedName>
</protein>